<dbReference type="Proteomes" id="UP000197138">
    <property type="component" value="Unassembled WGS sequence"/>
</dbReference>
<reference evidence="2" key="1">
    <citation type="journal article" date="2017" name="Plant J.">
        <title>The pomegranate (Punica granatum L.) genome and the genomics of punicalagin biosynthesis.</title>
        <authorList>
            <person name="Qin G."/>
            <person name="Xu C."/>
            <person name="Ming R."/>
            <person name="Tang H."/>
            <person name="Guyot R."/>
            <person name="Kramer E.M."/>
            <person name="Hu Y."/>
            <person name="Yi X."/>
            <person name="Qi Y."/>
            <person name="Xu X."/>
            <person name="Gao Z."/>
            <person name="Pan H."/>
            <person name="Jian J."/>
            <person name="Tian Y."/>
            <person name="Yue Z."/>
            <person name="Xu Y."/>
        </authorList>
    </citation>
    <scope>NUCLEOTIDE SEQUENCE [LARGE SCALE GENOMIC DNA]</scope>
    <source>
        <strain evidence="2">cv. Dabenzi</strain>
    </source>
</reference>
<gene>
    <name evidence="1" type="ORF">CDL15_Pgr007524</name>
</gene>
<evidence type="ECO:0000313" key="1">
    <source>
        <dbReference type="EMBL" id="OWM81486.1"/>
    </source>
</evidence>
<comment type="caution">
    <text evidence="1">The sequence shown here is derived from an EMBL/GenBank/DDBJ whole genome shotgun (WGS) entry which is preliminary data.</text>
</comment>
<sequence length="91" mass="10574">MNHKRKYLLNRSQEYQLEYLLSKEESFQQYRPFIPLPSTISSSCHASDIKKIPIKPITRIPVRVPIIQRGILPVVSAIYPASLHHFIKLSC</sequence>
<accession>A0A218X9X4</accession>
<dbReference type="AlphaFoldDB" id="A0A218X9X4"/>
<name>A0A218X9X4_PUNGR</name>
<proteinExistence type="predicted"/>
<organism evidence="1 2">
    <name type="scientific">Punica granatum</name>
    <name type="common">Pomegranate</name>
    <dbReference type="NCBI Taxonomy" id="22663"/>
    <lineage>
        <taxon>Eukaryota</taxon>
        <taxon>Viridiplantae</taxon>
        <taxon>Streptophyta</taxon>
        <taxon>Embryophyta</taxon>
        <taxon>Tracheophyta</taxon>
        <taxon>Spermatophyta</taxon>
        <taxon>Magnoliopsida</taxon>
        <taxon>eudicotyledons</taxon>
        <taxon>Gunneridae</taxon>
        <taxon>Pentapetalae</taxon>
        <taxon>rosids</taxon>
        <taxon>malvids</taxon>
        <taxon>Myrtales</taxon>
        <taxon>Lythraceae</taxon>
        <taxon>Punica</taxon>
    </lineage>
</organism>
<dbReference type="EMBL" id="MTKT01002214">
    <property type="protein sequence ID" value="OWM81486.1"/>
    <property type="molecule type" value="Genomic_DNA"/>
</dbReference>
<protein>
    <submittedName>
        <fullName evidence="1">Uncharacterized protein</fullName>
    </submittedName>
</protein>
<evidence type="ECO:0000313" key="2">
    <source>
        <dbReference type="Proteomes" id="UP000197138"/>
    </source>
</evidence>